<evidence type="ECO:0000256" key="4">
    <source>
        <dbReference type="ARBA" id="ARBA00022692"/>
    </source>
</evidence>
<dbReference type="EMBL" id="JAUEIF010000008">
    <property type="protein sequence ID" value="MDN0025706.1"/>
    <property type="molecule type" value="Genomic_DNA"/>
</dbReference>
<dbReference type="SUPFAM" id="SSF82861">
    <property type="entry name" value="Mechanosensitive channel protein MscS (YggB), transmembrane region"/>
    <property type="match status" value="1"/>
</dbReference>
<evidence type="ECO:0000259" key="9">
    <source>
        <dbReference type="Pfam" id="PF21082"/>
    </source>
</evidence>
<organism evidence="11 13">
    <name type="scientific">Leyella lascolaii</name>
    <dbReference type="NCBI Taxonomy" id="1776379"/>
    <lineage>
        <taxon>Bacteria</taxon>
        <taxon>Pseudomonadati</taxon>
        <taxon>Bacteroidota</taxon>
        <taxon>Bacteroidia</taxon>
        <taxon>Bacteroidales</taxon>
        <taxon>Prevotellaceae</taxon>
        <taxon>Leyella</taxon>
    </lineage>
</organism>
<dbReference type="Pfam" id="PF00924">
    <property type="entry name" value="MS_channel_2nd"/>
    <property type="match status" value="1"/>
</dbReference>
<dbReference type="InterPro" id="IPR010920">
    <property type="entry name" value="LSM_dom_sf"/>
</dbReference>
<comment type="subcellular location">
    <subcellularLocation>
        <location evidence="1">Cell membrane</location>
        <topology evidence="1">Multi-pass membrane protein</topology>
    </subcellularLocation>
</comment>
<evidence type="ECO:0000313" key="13">
    <source>
        <dbReference type="Proteomes" id="UP001168478"/>
    </source>
</evidence>
<name>A0AAW7JXF1_9BACT</name>
<keyword evidence="12" id="KW-1185">Reference proteome</keyword>
<evidence type="ECO:0000256" key="1">
    <source>
        <dbReference type="ARBA" id="ARBA00004651"/>
    </source>
</evidence>
<keyword evidence="4 7" id="KW-0812">Transmembrane</keyword>
<dbReference type="InterPro" id="IPR049278">
    <property type="entry name" value="MS_channel_C"/>
</dbReference>
<reference evidence="11" key="1">
    <citation type="submission" date="2023-06" db="EMBL/GenBank/DDBJ databases">
        <authorList>
            <person name="Zeman M."/>
            <person name="Kubasova T."/>
            <person name="Jahodarova E."/>
            <person name="Nykrynova M."/>
            <person name="Rychlik I."/>
        </authorList>
    </citation>
    <scope>NUCLEOTIDE SEQUENCE</scope>
    <source>
        <strain evidence="11">ET15</strain>
        <strain evidence="10">ET37</strain>
    </source>
</reference>
<dbReference type="InterPro" id="IPR011066">
    <property type="entry name" value="MscS_channel_C_sf"/>
</dbReference>
<protein>
    <submittedName>
        <fullName evidence="11">Mechanosensitive ion channel family protein</fullName>
    </submittedName>
</protein>
<dbReference type="InterPro" id="IPR011014">
    <property type="entry name" value="MscS_channel_TM-2"/>
</dbReference>
<evidence type="ECO:0000313" key="10">
    <source>
        <dbReference type="EMBL" id="MDN0023456.1"/>
    </source>
</evidence>
<sequence>MDIEKIMEMSLFGISIHAVLRFCIKAAIIYLFVRIVTGLVKYFFNRSLKRQGRLVTLDETRTSFIRQMVVAAVYIVGCAAFLSLIPGMEKISNSILASAGILAMAVGLASQEALSNIVSGLFIVFSRPFKVGDFINVDDIVIGTVTEITLRHTVVRNAENRMIIIPNSKISSSTIINSSFGEEATCAFVEVGVSYTTDLDFAMDVMRDETMRHPMLIDHRSPKEKTDGTPQVVIRVTNLGDSAITLRAWAWAATPGNAFVMKCDLLKSIKERFDKENIEIPYPYFNQIVTTQKS</sequence>
<feature type="transmembrane region" description="Helical" evidence="7">
    <location>
        <begin position="91"/>
        <end position="109"/>
    </location>
</feature>
<evidence type="ECO:0000256" key="6">
    <source>
        <dbReference type="ARBA" id="ARBA00023136"/>
    </source>
</evidence>
<dbReference type="InterPro" id="IPR023408">
    <property type="entry name" value="MscS_beta-dom_sf"/>
</dbReference>
<dbReference type="PANTHER" id="PTHR30221:SF1">
    <property type="entry name" value="SMALL-CONDUCTANCE MECHANOSENSITIVE CHANNEL"/>
    <property type="match status" value="1"/>
</dbReference>
<dbReference type="Proteomes" id="UP001167831">
    <property type="component" value="Unassembled WGS sequence"/>
</dbReference>
<evidence type="ECO:0000259" key="8">
    <source>
        <dbReference type="Pfam" id="PF00924"/>
    </source>
</evidence>
<dbReference type="SUPFAM" id="SSF50182">
    <property type="entry name" value="Sm-like ribonucleoproteins"/>
    <property type="match status" value="1"/>
</dbReference>
<evidence type="ECO:0000256" key="5">
    <source>
        <dbReference type="ARBA" id="ARBA00022989"/>
    </source>
</evidence>
<comment type="similarity">
    <text evidence="2">Belongs to the MscS (TC 1.A.23) family.</text>
</comment>
<evidence type="ECO:0000313" key="12">
    <source>
        <dbReference type="Proteomes" id="UP001167831"/>
    </source>
</evidence>
<dbReference type="Gene3D" id="1.10.287.1260">
    <property type="match status" value="1"/>
</dbReference>
<dbReference type="InterPro" id="IPR045275">
    <property type="entry name" value="MscS_archaea/bacteria_type"/>
</dbReference>
<keyword evidence="6 7" id="KW-0472">Membrane</keyword>
<evidence type="ECO:0000256" key="3">
    <source>
        <dbReference type="ARBA" id="ARBA00022475"/>
    </source>
</evidence>
<dbReference type="InterPro" id="IPR006685">
    <property type="entry name" value="MscS_channel_2nd"/>
</dbReference>
<evidence type="ECO:0000256" key="2">
    <source>
        <dbReference type="ARBA" id="ARBA00008017"/>
    </source>
</evidence>
<proteinExistence type="inferred from homology"/>
<reference evidence="11" key="2">
    <citation type="submission" date="2023-08" db="EMBL/GenBank/DDBJ databases">
        <title>Identification and characterization of horizontal gene transfer across gut microbiota members of farm animals based on homology search.</title>
        <authorList>
            <person name="Schwarzerova J."/>
            <person name="Nykrynova M."/>
            <person name="Jureckova K."/>
            <person name="Cejkova D."/>
            <person name="Rychlik I."/>
        </authorList>
    </citation>
    <scope>NUCLEOTIDE SEQUENCE</scope>
    <source>
        <strain evidence="11">ET15</strain>
        <strain evidence="10">ET37</strain>
    </source>
</reference>
<feature type="transmembrane region" description="Helical" evidence="7">
    <location>
        <begin position="64"/>
        <end position="85"/>
    </location>
</feature>
<comment type="caution">
    <text evidence="11">The sequence shown here is derived from an EMBL/GenBank/DDBJ whole genome shotgun (WGS) entry which is preliminary data.</text>
</comment>
<dbReference type="Pfam" id="PF21082">
    <property type="entry name" value="MS_channel_3rd"/>
    <property type="match status" value="1"/>
</dbReference>
<keyword evidence="3" id="KW-1003">Cell membrane</keyword>
<evidence type="ECO:0000313" key="11">
    <source>
        <dbReference type="EMBL" id="MDN0025706.1"/>
    </source>
</evidence>
<dbReference type="SUPFAM" id="SSF82689">
    <property type="entry name" value="Mechanosensitive channel protein MscS (YggB), C-terminal domain"/>
    <property type="match status" value="1"/>
</dbReference>
<feature type="domain" description="Mechanosensitive ion channel MscS" evidence="8">
    <location>
        <begin position="113"/>
        <end position="179"/>
    </location>
</feature>
<accession>A0AAW7JXF1</accession>
<keyword evidence="5 7" id="KW-1133">Transmembrane helix</keyword>
<dbReference type="AlphaFoldDB" id="A0AAW7JXF1"/>
<dbReference type="Gene3D" id="3.30.70.100">
    <property type="match status" value="1"/>
</dbReference>
<feature type="transmembrane region" description="Helical" evidence="7">
    <location>
        <begin position="18"/>
        <end position="44"/>
    </location>
</feature>
<evidence type="ECO:0000256" key="7">
    <source>
        <dbReference type="SAM" id="Phobius"/>
    </source>
</evidence>
<dbReference type="GO" id="GO:0005886">
    <property type="term" value="C:plasma membrane"/>
    <property type="evidence" value="ECO:0007669"/>
    <property type="project" value="UniProtKB-SubCell"/>
</dbReference>
<dbReference type="EMBL" id="JAUEIE010000012">
    <property type="protein sequence ID" value="MDN0023456.1"/>
    <property type="molecule type" value="Genomic_DNA"/>
</dbReference>
<dbReference type="Proteomes" id="UP001168478">
    <property type="component" value="Unassembled WGS sequence"/>
</dbReference>
<dbReference type="Gene3D" id="2.30.30.60">
    <property type="match status" value="1"/>
</dbReference>
<dbReference type="RefSeq" id="WP_289825890.1">
    <property type="nucleotide sequence ID" value="NZ_JAUEIE010000012.1"/>
</dbReference>
<feature type="domain" description="Mechanosensitive ion channel MscS C-terminal" evidence="9">
    <location>
        <begin position="189"/>
        <end position="280"/>
    </location>
</feature>
<dbReference type="PANTHER" id="PTHR30221">
    <property type="entry name" value="SMALL-CONDUCTANCE MECHANOSENSITIVE CHANNEL"/>
    <property type="match status" value="1"/>
</dbReference>
<gene>
    <name evidence="10" type="ORF">QVN81_10570</name>
    <name evidence="11" type="ORF">QVN84_09270</name>
</gene>
<dbReference type="GO" id="GO:0008381">
    <property type="term" value="F:mechanosensitive monoatomic ion channel activity"/>
    <property type="evidence" value="ECO:0007669"/>
    <property type="project" value="InterPro"/>
</dbReference>